<proteinExistence type="predicted"/>
<dbReference type="Proteomes" id="UP000029453">
    <property type="component" value="Unassembled WGS sequence"/>
</dbReference>
<evidence type="ECO:0000313" key="2">
    <source>
        <dbReference type="Proteomes" id="UP000029453"/>
    </source>
</evidence>
<organism evidence="1 2">
    <name type="scientific">Paenibacillus popilliae ATCC 14706</name>
    <dbReference type="NCBI Taxonomy" id="1212764"/>
    <lineage>
        <taxon>Bacteria</taxon>
        <taxon>Bacillati</taxon>
        <taxon>Bacillota</taxon>
        <taxon>Bacilli</taxon>
        <taxon>Bacillales</taxon>
        <taxon>Paenibacillaceae</taxon>
        <taxon>Paenibacillus</taxon>
    </lineage>
</organism>
<keyword evidence="2" id="KW-1185">Reference proteome</keyword>
<dbReference type="GO" id="GO:0005840">
    <property type="term" value="C:ribosome"/>
    <property type="evidence" value="ECO:0007669"/>
    <property type="project" value="UniProtKB-KW"/>
</dbReference>
<reference evidence="1 2" key="1">
    <citation type="submission" date="2012-10" db="EMBL/GenBank/DDBJ databases">
        <title>Draft Genome Sequence of Paenibacillus popilliae ATCC 14706T.</title>
        <authorList>
            <person name="Iiyama K."/>
            <person name="Mori K."/>
            <person name="Mon H."/>
            <person name="Chieda Y."/>
            <person name="Lee J.M."/>
            <person name="Kusakabe T."/>
            <person name="Tashiro K."/>
            <person name="Asano S."/>
            <person name="Yasunaga-Aoki C."/>
            <person name="Shimizu S."/>
        </authorList>
    </citation>
    <scope>NUCLEOTIDE SEQUENCE [LARGE SCALE GENOMIC DNA]</scope>
    <source>
        <strain evidence="1 2">ATCC 14706</strain>
    </source>
</reference>
<evidence type="ECO:0000313" key="1">
    <source>
        <dbReference type="EMBL" id="GAC41411.1"/>
    </source>
</evidence>
<comment type="caution">
    <text evidence="1">The sequence shown here is derived from an EMBL/GenBank/DDBJ whole genome shotgun (WGS) entry which is preliminary data.</text>
</comment>
<gene>
    <name evidence="1" type="ORF">PPOP_0761</name>
</gene>
<protein>
    <submittedName>
        <fullName evidence="1">Ribosomal protein S1</fullName>
    </submittedName>
</protein>
<keyword evidence="1" id="KW-0687">Ribonucleoprotein</keyword>
<name>M9LMK9_PAEPP</name>
<accession>M9LMK9</accession>
<keyword evidence="1" id="KW-0689">Ribosomal protein</keyword>
<sequence length="103" mass="11879">MYVIYEETPQGKVVTTVYMNPEPERMQAQGVEIDGELPKPDDIPGMRPVLKLKLEEKELYYDYERPNTVESRVQVLQEENEELRKQIESMQLAVMGMMGGGNV</sequence>
<dbReference type="AlphaFoldDB" id="M9LMK9"/>
<dbReference type="EMBL" id="BALG01000029">
    <property type="protein sequence ID" value="GAC41411.1"/>
    <property type="molecule type" value="Genomic_DNA"/>
</dbReference>
<dbReference type="RefSeq" id="WP_006284721.1">
    <property type="nucleotide sequence ID" value="NZ_BALG01000029.1"/>
</dbReference>